<dbReference type="OrthoDB" id="301434at2759"/>
<evidence type="ECO:0000259" key="10">
    <source>
        <dbReference type="SMART" id="SM00014"/>
    </source>
</evidence>
<comment type="subcellular location">
    <subcellularLocation>
        <location evidence="1">Endoplasmic reticulum membrane</location>
        <topology evidence="1">Multi-pass membrane protein</topology>
    </subcellularLocation>
</comment>
<feature type="transmembrane region" description="Helical" evidence="9">
    <location>
        <begin position="228"/>
        <end position="248"/>
    </location>
</feature>
<dbReference type="CDD" id="cd03388">
    <property type="entry name" value="PAP2_SPPase1"/>
    <property type="match status" value="1"/>
</dbReference>
<dbReference type="PANTHER" id="PTHR14969">
    <property type="entry name" value="SPHINGOSINE-1-PHOSPHATE PHOSPHOHYDROLASE"/>
    <property type="match status" value="1"/>
</dbReference>
<feature type="transmembrane region" description="Helical" evidence="9">
    <location>
        <begin position="260"/>
        <end position="280"/>
    </location>
</feature>
<keyword evidence="3" id="KW-0378">Hydrolase</keyword>
<dbReference type="GO" id="GO:0005789">
    <property type="term" value="C:endoplasmic reticulum membrane"/>
    <property type="evidence" value="ECO:0007669"/>
    <property type="project" value="UniProtKB-SubCell"/>
</dbReference>
<feature type="transmembrane region" description="Helical" evidence="9">
    <location>
        <begin position="313"/>
        <end position="332"/>
    </location>
</feature>
<evidence type="ECO:0000256" key="5">
    <source>
        <dbReference type="ARBA" id="ARBA00022989"/>
    </source>
</evidence>
<keyword evidence="2 9" id="KW-0812">Transmembrane</keyword>
<dbReference type="PANTHER" id="PTHR14969:SF28">
    <property type="entry name" value="DIHYDROSPHINGOSINE 1-PHOSPHATE PHOSPHATASE LCB3-RELATED"/>
    <property type="match status" value="1"/>
</dbReference>
<evidence type="ECO:0000256" key="7">
    <source>
        <dbReference type="ARBA" id="ARBA00038324"/>
    </source>
</evidence>
<organism evidence="11 12">
    <name type="scientific">Scleroderma citrinum Foug A</name>
    <dbReference type="NCBI Taxonomy" id="1036808"/>
    <lineage>
        <taxon>Eukaryota</taxon>
        <taxon>Fungi</taxon>
        <taxon>Dikarya</taxon>
        <taxon>Basidiomycota</taxon>
        <taxon>Agaricomycotina</taxon>
        <taxon>Agaricomycetes</taxon>
        <taxon>Agaricomycetidae</taxon>
        <taxon>Boletales</taxon>
        <taxon>Sclerodermatineae</taxon>
        <taxon>Sclerodermataceae</taxon>
        <taxon>Scleroderma</taxon>
    </lineage>
</organism>
<dbReference type="InterPro" id="IPR036938">
    <property type="entry name" value="PAP2/HPO_sf"/>
</dbReference>
<feature type="compositionally biased region" description="Polar residues" evidence="8">
    <location>
        <begin position="1"/>
        <end position="21"/>
    </location>
</feature>
<feature type="region of interest" description="Disordered" evidence="8">
    <location>
        <begin position="1"/>
        <end position="22"/>
    </location>
</feature>
<evidence type="ECO:0000256" key="1">
    <source>
        <dbReference type="ARBA" id="ARBA00004477"/>
    </source>
</evidence>
<dbReference type="InterPro" id="IPR000326">
    <property type="entry name" value="PAP2/HPO"/>
</dbReference>
<reference evidence="12" key="2">
    <citation type="submission" date="2015-01" db="EMBL/GenBank/DDBJ databases">
        <title>Evolutionary Origins and Diversification of the Mycorrhizal Mutualists.</title>
        <authorList>
            <consortium name="DOE Joint Genome Institute"/>
            <consortium name="Mycorrhizal Genomics Consortium"/>
            <person name="Kohler A."/>
            <person name="Kuo A."/>
            <person name="Nagy L.G."/>
            <person name="Floudas D."/>
            <person name="Copeland A."/>
            <person name="Barry K.W."/>
            <person name="Cichocki N."/>
            <person name="Veneault-Fourrey C."/>
            <person name="LaButti K."/>
            <person name="Lindquist E.A."/>
            <person name="Lipzen A."/>
            <person name="Lundell T."/>
            <person name="Morin E."/>
            <person name="Murat C."/>
            <person name="Riley R."/>
            <person name="Ohm R."/>
            <person name="Sun H."/>
            <person name="Tunlid A."/>
            <person name="Henrissat B."/>
            <person name="Grigoriev I.V."/>
            <person name="Hibbett D.S."/>
            <person name="Martin F."/>
        </authorList>
    </citation>
    <scope>NUCLEOTIDE SEQUENCE [LARGE SCALE GENOMIC DNA]</scope>
    <source>
        <strain evidence="12">Foug A</strain>
    </source>
</reference>
<comment type="similarity">
    <text evidence="7">Belongs to the type 2 lipid phosphate phosphatase family.</text>
</comment>
<name>A0A0C2ZB44_9AGAM</name>
<dbReference type="AlphaFoldDB" id="A0A0C2ZB44"/>
<sequence length="481" mass="53764">MKPASNVDTLVSGSPRQSPGQLPQDVYDAVLPWWRSSIRNMVLKVVERKSPFLAEMQHRVRHPWLDVYFLYMSSLGTHTFFLIGLPILFFFGYFELGLGLVVVLASGAYLSSFIKDLVCSPRPFAPPVTRLTIGSHHLEYGFPSTHSTHSVSMTLFIFGHIHRAYTEHSAMSNITYFTSCAILLVYVVTIVFGRLYTGMHSIIDCTAGVALGTGIWVAYVMTWDALDYWLVSDLMVPYIVTPVCLLLVHFHPQPVDDCPCFEDAIAFVSVILGGFVARWHTAYAGIDRQLLQAVMPGGQGDAWTLAEKLRWCSFAGAKVGMGILIIFVWRLLAKATLHLVLPPLFRALALCFDLPHRRFYTPATHYTHVPVENGLHPIPSVIDLPSTSDINSEEAKSGIKKRGRSVKSNMRDNETIYLSESLRIQEKELETGRNTAQPGIEVKHYDADVLTKVVVYSGIAFLSIEGIPVLFSLMGWGIEPW</sequence>
<feature type="domain" description="Phosphatidic acid phosphatase type 2/haloperoxidase" evidence="10">
    <location>
        <begin position="98"/>
        <end position="220"/>
    </location>
</feature>
<dbReference type="Pfam" id="PF01569">
    <property type="entry name" value="PAP2"/>
    <property type="match status" value="1"/>
</dbReference>
<keyword evidence="4" id="KW-0256">Endoplasmic reticulum</keyword>
<feature type="transmembrane region" description="Helical" evidence="9">
    <location>
        <begin position="174"/>
        <end position="195"/>
    </location>
</feature>
<dbReference type="HOGENOM" id="CLU_019266_1_0_1"/>
<dbReference type="Gene3D" id="1.20.144.10">
    <property type="entry name" value="Phosphatidic acid phosphatase type 2/haloperoxidase"/>
    <property type="match status" value="1"/>
</dbReference>
<dbReference type="Proteomes" id="UP000053989">
    <property type="component" value="Unassembled WGS sequence"/>
</dbReference>
<evidence type="ECO:0000313" key="12">
    <source>
        <dbReference type="Proteomes" id="UP000053989"/>
    </source>
</evidence>
<dbReference type="GO" id="GO:0042392">
    <property type="term" value="F:sphingosine-1-phosphate phosphatase activity"/>
    <property type="evidence" value="ECO:0007669"/>
    <property type="project" value="TreeGrafter"/>
</dbReference>
<gene>
    <name evidence="11" type="ORF">SCLCIDRAFT_16570</name>
</gene>
<feature type="transmembrane region" description="Helical" evidence="9">
    <location>
        <begin position="453"/>
        <end position="478"/>
    </location>
</feature>
<keyword evidence="12" id="KW-1185">Reference proteome</keyword>
<evidence type="ECO:0000256" key="4">
    <source>
        <dbReference type="ARBA" id="ARBA00022824"/>
    </source>
</evidence>
<dbReference type="InParanoid" id="A0A0C2ZB44"/>
<evidence type="ECO:0000256" key="9">
    <source>
        <dbReference type="SAM" id="Phobius"/>
    </source>
</evidence>
<proteinExistence type="inferred from homology"/>
<feature type="transmembrane region" description="Helical" evidence="9">
    <location>
        <begin position="202"/>
        <end position="222"/>
    </location>
</feature>
<protein>
    <recommendedName>
        <fullName evidence="10">Phosphatidic acid phosphatase type 2/haloperoxidase domain-containing protein</fullName>
    </recommendedName>
</protein>
<dbReference type="SUPFAM" id="SSF48317">
    <property type="entry name" value="Acid phosphatase/Vanadium-dependent haloperoxidase"/>
    <property type="match status" value="1"/>
</dbReference>
<keyword evidence="6 9" id="KW-0472">Membrane</keyword>
<reference evidence="11 12" key="1">
    <citation type="submission" date="2014-04" db="EMBL/GenBank/DDBJ databases">
        <authorList>
            <consortium name="DOE Joint Genome Institute"/>
            <person name="Kuo A."/>
            <person name="Kohler A."/>
            <person name="Nagy L.G."/>
            <person name="Floudas D."/>
            <person name="Copeland A."/>
            <person name="Barry K.W."/>
            <person name="Cichocki N."/>
            <person name="Veneault-Fourrey C."/>
            <person name="LaButti K."/>
            <person name="Lindquist E.A."/>
            <person name="Lipzen A."/>
            <person name="Lundell T."/>
            <person name="Morin E."/>
            <person name="Murat C."/>
            <person name="Sun H."/>
            <person name="Tunlid A."/>
            <person name="Henrissat B."/>
            <person name="Grigoriev I.V."/>
            <person name="Hibbett D.S."/>
            <person name="Martin F."/>
            <person name="Nordberg H.P."/>
            <person name="Cantor M.N."/>
            <person name="Hua S.X."/>
        </authorList>
    </citation>
    <scope>NUCLEOTIDE SEQUENCE [LARGE SCALE GENOMIC DNA]</scope>
    <source>
        <strain evidence="11 12">Foug A</strain>
    </source>
</reference>
<evidence type="ECO:0000256" key="2">
    <source>
        <dbReference type="ARBA" id="ARBA00022692"/>
    </source>
</evidence>
<keyword evidence="5 9" id="KW-1133">Transmembrane helix</keyword>
<evidence type="ECO:0000256" key="6">
    <source>
        <dbReference type="ARBA" id="ARBA00023136"/>
    </source>
</evidence>
<evidence type="ECO:0000256" key="8">
    <source>
        <dbReference type="SAM" id="MobiDB-lite"/>
    </source>
</evidence>
<evidence type="ECO:0000313" key="11">
    <source>
        <dbReference type="EMBL" id="KIM59073.1"/>
    </source>
</evidence>
<accession>A0A0C2ZB44</accession>
<evidence type="ECO:0000256" key="3">
    <source>
        <dbReference type="ARBA" id="ARBA00022801"/>
    </source>
</evidence>
<dbReference type="SMART" id="SM00014">
    <property type="entry name" value="acidPPc"/>
    <property type="match status" value="1"/>
</dbReference>
<dbReference type="STRING" id="1036808.A0A0C2ZB44"/>
<dbReference type="FunCoup" id="A0A0C2ZB44">
    <property type="interactions" value="325"/>
</dbReference>
<dbReference type="EMBL" id="KN822077">
    <property type="protein sequence ID" value="KIM59073.1"/>
    <property type="molecule type" value="Genomic_DNA"/>
</dbReference>